<gene>
    <name evidence="9" type="ordered locus">Jden_2119</name>
</gene>
<dbReference type="STRING" id="471856.Jden_2119"/>
<evidence type="ECO:0000256" key="5">
    <source>
        <dbReference type="ARBA" id="ARBA00023136"/>
    </source>
</evidence>
<evidence type="ECO:0000313" key="10">
    <source>
        <dbReference type="Proteomes" id="UP000000628"/>
    </source>
</evidence>
<evidence type="ECO:0000256" key="6">
    <source>
        <dbReference type="ARBA" id="ARBA00038076"/>
    </source>
</evidence>
<evidence type="ECO:0000256" key="2">
    <source>
        <dbReference type="ARBA" id="ARBA00022475"/>
    </source>
</evidence>
<feature type="transmembrane region" description="Helical" evidence="7">
    <location>
        <begin position="510"/>
        <end position="533"/>
    </location>
</feature>
<evidence type="ECO:0000313" key="9">
    <source>
        <dbReference type="EMBL" id="ACV09756.1"/>
    </source>
</evidence>
<dbReference type="Proteomes" id="UP000000628">
    <property type="component" value="Chromosome"/>
</dbReference>
<keyword evidence="10" id="KW-1185">Reference proteome</keyword>
<name>C7R132_JONDD</name>
<keyword evidence="4 7" id="KW-1133">Transmembrane helix</keyword>
<dbReference type="KEGG" id="jde:Jden_2119"/>
<accession>C7R132</accession>
<feature type="transmembrane region" description="Helical" evidence="7">
    <location>
        <begin position="12"/>
        <end position="36"/>
    </location>
</feature>
<dbReference type="AlphaFoldDB" id="C7R132"/>
<keyword evidence="5 7" id="KW-0472">Membrane</keyword>
<comment type="subcellular location">
    <subcellularLocation>
        <location evidence="1">Cell membrane</location>
        <topology evidence="1">Multi-pass membrane protein</topology>
    </subcellularLocation>
</comment>
<evidence type="ECO:0000256" key="7">
    <source>
        <dbReference type="SAM" id="Phobius"/>
    </source>
</evidence>
<dbReference type="InterPro" id="IPR003838">
    <property type="entry name" value="ABC3_permease_C"/>
</dbReference>
<proteinExistence type="inferred from homology"/>
<dbReference type="eggNOG" id="COG0577">
    <property type="taxonomic scope" value="Bacteria"/>
</dbReference>
<evidence type="ECO:0000256" key="1">
    <source>
        <dbReference type="ARBA" id="ARBA00004651"/>
    </source>
</evidence>
<organism evidence="9 10">
    <name type="scientific">Jonesia denitrificans (strain ATCC 14870 / DSM 20603 / BCRC 15368 / CIP 55.134 / JCM 11481 / NBRC 15587 / NCTC 10816 / Prevot 55134)</name>
    <name type="common">Listeria denitrificans</name>
    <dbReference type="NCBI Taxonomy" id="471856"/>
    <lineage>
        <taxon>Bacteria</taxon>
        <taxon>Bacillati</taxon>
        <taxon>Actinomycetota</taxon>
        <taxon>Actinomycetes</taxon>
        <taxon>Micrococcales</taxon>
        <taxon>Jonesiaceae</taxon>
        <taxon>Jonesia</taxon>
    </lineage>
</organism>
<sequence>MLRVALRNARAGLLKLAMSIIAVALGTSFIVGTFALRDMLSSTFNDIVDTGLNGAAYVRPTGDQGDMVTGSSGERIIPDDLAEDISVVEGVAAAIPDHSGTLVLVGSDGTAVGGSGGAPTLGFGYHTDDPALRISQGSGPRNDTEIALDQETAERAGLDVGDTTTVILAGNIHEVTVSGVVTFDASLAGASLVLLDLDTAKQAFAPDGLVSSIAVYAEGAGGAPATYPDVTADAEEDLVAAIKSALPDSAEWDVVTGTQMRDDSQAQIDSMLGFLSTFLLIFALIALFVGGFVIANTFTMTVRQKQREFAMLRAVGASPGQVFMSVTIQAILVGLIGGVLGVFGGWGLVAALQVVFEAMGMDFASTIPLTPFIITLGIATGVLVSAVSAALPARKAALTAPVEAMRDDAAPVIRPSWWRIAIGALLTLGGAAMVTAAVLVARADEDASMGALLGYGAALLILGLLIISPIIAKPIVYLAGAPFAAFIKPLGGMARGNVIRNPRRTANTASALMIGMALVSAASVLASSVTVAMKAVVAEEMVSDFIVQSQSFEISPQAATDIEALPEVGEVSHFVVAPASLTWDEAADTDEDVTGPPADIQLAAASPGTFPDLWFTEPVSGSMDVLDDGELVIQEATAEMYGWTIGDIITITGTQGTVDAPIGAIMNSQALGVSVLASTDVLENIASDTESVIVNMLVNAADGVSSDQLRDALADAAAPYYVLSIYDQEDFTSMLASQVNQVLTILYALLGLSIVIAVLGIVNTLALSVIERTREIGLMRAVGLGKGQLSATIIIESILTALFGTLLGLGAGVAVAAAMPSVFANQGFTELSIPWSALGAMVGLAIIVGVLAAVWPAWRATRMPVLDAIAAVE</sequence>
<feature type="transmembrane region" description="Helical" evidence="7">
    <location>
        <begin position="271"/>
        <end position="298"/>
    </location>
</feature>
<reference evidence="9 10" key="1">
    <citation type="journal article" date="2009" name="Stand. Genomic Sci.">
        <title>Complete genome sequence of Jonesia denitrificans type strain (Prevot 55134).</title>
        <authorList>
            <person name="Pukall R."/>
            <person name="Gehrich-Schroter G."/>
            <person name="Lapidus A."/>
            <person name="Nolan M."/>
            <person name="Glavina Del Rio T."/>
            <person name="Lucas S."/>
            <person name="Chen F."/>
            <person name="Tice H."/>
            <person name="Pitluck S."/>
            <person name="Cheng J.F."/>
            <person name="Copeland A."/>
            <person name="Saunders E."/>
            <person name="Brettin T."/>
            <person name="Detter J.C."/>
            <person name="Bruce D."/>
            <person name="Goodwin L."/>
            <person name="Pati A."/>
            <person name="Ivanova N."/>
            <person name="Mavromatis K."/>
            <person name="Ovchinnikova G."/>
            <person name="Chen A."/>
            <person name="Palaniappan K."/>
            <person name="Land M."/>
            <person name="Hauser L."/>
            <person name="Chang Y.J."/>
            <person name="Jeffries C.D."/>
            <person name="Chain P."/>
            <person name="Goker M."/>
            <person name="Bristow J."/>
            <person name="Eisen J.A."/>
            <person name="Markowitz V."/>
            <person name="Hugenholtz P."/>
            <person name="Kyrpides N.C."/>
            <person name="Klenk H.P."/>
            <person name="Han C."/>
        </authorList>
    </citation>
    <scope>NUCLEOTIDE SEQUENCE [LARGE SCALE GENOMIC DNA]</scope>
    <source>
        <strain evidence="10">ATCC 14870 / DSM 20603 / BCRC 15368 / CIP 55.134 / JCM 11481 / NBRC 15587 / NCTC 10816 / Prevot 55134</strain>
    </source>
</reference>
<dbReference type="OrthoDB" id="9780560at2"/>
<dbReference type="GO" id="GO:0022857">
    <property type="term" value="F:transmembrane transporter activity"/>
    <property type="evidence" value="ECO:0007669"/>
    <property type="project" value="TreeGrafter"/>
</dbReference>
<feature type="transmembrane region" description="Helical" evidence="7">
    <location>
        <begin position="837"/>
        <end position="858"/>
    </location>
</feature>
<keyword evidence="2" id="KW-1003">Cell membrane</keyword>
<evidence type="ECO:0000256" key="3">
    <source>
        <dbReference type="ARBA" id="ARBA00022692"/>
    </source>
</evidence>
<dbReference type="PANTHER" id="PTHR30572:SF4">
    <property type="entry name" value="ABC TRANSPORTER PERMEASE YTRF"/>
    <property type="match status" value="1"/>
</dbReference>
<comment type="similarity">
    <text evidence="6">Belongs to the ABC-4 integral membrane protein family.</text>
</comment>
<dbReference type="HOGENOM" id="CLU_012341_1_0_11"/>
<keyword evidence="3 7" id="KW-0812">Transmembrane</keyword>
<feature type="transmembrane region" description="Helical" evidence="7">
    <location>
        <begin position="368"/>
        <end position="391"/>
    </location>
</feature>
<feature type="domain" description="ABC3 transporter permease C-terminal" evidence="8">
    <location>
        <begin position="749"/>
        <end position="864"/>
    </location>
</feature>
<evidence type="ECO:0000259" key="8">
    <source>
        <dbReference type="Pfam" id="PF02687"/>
    </source>
</evidence>
<dbReference type="RefSeq" id="WP_015772384.1">
    <property type="nucleotide sequence ID" value="NC_013174.1"/>
</dbReference>
<feature type="transmembrane region" description="Helical" evidence="7">
    <location>
        <begin position="417"/>
        <end position="440"/>
    </location>
</feature>
<dbReference type="Pfam" id="PF02687">
    <property type="entry name" value="FtsX"/>
    <property type="match status" value="2"/>
</dbReference>
<evidence type="ECO:0000256" key="4">
    <source>
        <dbReference type="ARBA" id="ARBA00022989"/>
    </source>
</evidence>
<feature type="transmembrane region" description="Helical" evidence="7">
    <location>
        <begin position="745"/>
        <end position="770"/>
    </location>
</feature>
<dbReference type="PANTHER" id="PTHR30572">
    <property type="entry name" value="MEMBRANE COMPONENT OF TRANSPORTER-RELATED"/>
    <property type="match status" value="1"/>
</dbReference>
<dbReference type="InterPro" id="IPR050250">
    <property type="entry name" value="Macrolide_Exporter_MacB"/>
</dbReference>
<protein>
    <recommendedName>
        <fullName evidence="8">ABC3 transporter permease C-terminal domain-containing protein</fullName>
    </recommendedName>
</protein>
<feature type="domain" description="ABC3 transporter permease C-terminal" evidence="8">
    <location>
        <begin position="281"/>
        <end position="397"/>
    </location>
</feature>
<feature type="transmembrane region" description="Helical" evidence="7">
    <location>
        <begin position="791"/>
        <end position="817"/>
    </location>
</feature>
<feature type="transmembrane region" description="Helical" evidence="7">
    <location>
        <begin position="452"/>
        <end position="471"/>
    </location>
</feature>
<feature type="transmembrane region" description="Helical" evidence="7">
    <location>
        <begin position="338"/>
        <end position="356"/>
    </location>
</feature>
<dbReference type="EMBL" id="CP001706">
    <property type="protein sequence ID" value="ACV09756.1"/>
    <property type="molecule type" value="Genomic_DNA"/>
</dbReference>
<dbReference type="eggNOG" id="COG4591">
    <property type="taxonomic scope" value="Bacteria"/>
</dbReference>
<dbReference type="GO" id="GO:0005886">
    <property type="term" value="C:plasma membrane"/>
    <property type="evidence" value="ECO:0007669"/>
    <property type="project" value="UniProtKB-SubCell"/>
</dbReference>